<evidence type="ECO:0000313" key="2">
    <source>
        <dbReference type="Proteomes" id="UP000019112"/>
    </source>
</evidence>
<protein>
    <submittedName>
        <fullName evidence="1">Uncharacterized protein</fullName>
    </submittedName>
</protein>
<organism evidence="1 2">
    <name type="scientific">Holospora obtusa F1</name>
    <dbReference type="NCBI Taxonomy" id="1399147"/>
    <lineage>
        <taxon>Bacteria</taxon>
        <taxon>Pseudomonadati</taxon>
        <taxon>Pseudomonadota</taxon>
        <taxon>Alphaproteobacteria</taxon>
        <taxon>Holosporales</taxon>
        <taxon>Holosporaceae</taxon>
        <taxon>Holospora</taxon>
    </lineage>
</organism>
<comment type="caution">
    <text evidence="1">The sequence shown here is derived from an EMBL/GenBank/DDBJ whole genome shotgun (WGS) entry which is preliminary data.</text>
</comment>
<dbReference type="STRING" id="1399147.P618_200040"/>
<accession>W6TEL6</accession>
<proteinExistence type="predicted"/>
<gene>
    <name evidence="1" type="ORF">P618_200040</name>
</gene>
<dbReference type="AlphaFoldDB" id="W6TEL6"/>
<reference evidence="1 2" key="1">
    <citation type="journal article" date="2014" name="FEMS Microbiol. Lett.">
        <title>Draft genome sequences of three Holospora species (Holospora obtusa, Holospora undulata, and Holospora elegans), endonuclear symbiotic bacteria of the ciliate Paramecium caudatum.</title>
        <authorList>
            <person name="Dohra H."/>
            <person name="Tanaka K."/>
            <person name="Suzuki T."/>
            <person name="Fujishima M."/>
            <person name="Suzuki H."/>
        </authorList>
    </citation>
    <scope>NUCLEOTIDE SEQUENCE [LARGE SCALE GENOMIC DNA]</scope>
    <source>
        <strain evidence="1 2">F1</strain>
    </source>
</reference>
<dbReference type="Proteomes" id="UP000019112">
    <property type="component" value="Unassembled WGS sequence"/>
</dbReference>
<evidence type="ECO:0000313" key="1">
    <source>
        <dbReference type="EMBL" id="ETZ07768.1"/>
    </source>
</evidence>
<sequence>MDRLVKADAVIFDKAYDFDERVRRKLKKKGRGVVIPPKKLF</sequence>
<dbReference type="EMBL" id="AWTR02000004">
    <property type="protein sequence ID" value="ETZ07768.1"/>
    <property type="molecule type" value="Genomic_DNA"/>
</dbReference>
<name>W6TEL6_HOLOB</name>
<keyword evidence="2" id="KW-1185">Reference proteome</keyword>